<reference evidence="3 4" key="1">
    <citation type="submission" date="2017-04" db="EMBL/GenBank/DDBJ databases">
        <authorList>
            <person name="Afonso C.L."/>
            <person name="Miller P.J."/>
            <person name="Scott M.A."/>
            <person name="Spackman E."/>
            <person name="Goraichik I."/>
            <person name="Dimitrov K.M."/>
            <person name="Suarez D.L."/>
            <person name="Swayne D.E."/>
        </authorList>
    </citation>
    <scope>NUCLEOTIDE SEQUENCE [LARGE SCALE GENOMIC DNA]</scope>
    <source>
        <strain evidence="3 4">DSM 5090</strain>
    </source>
</reference>
<keyword evidence="2" id="KW-0812">Transmembrane</keyword>
<proteinExistence type="predicted"/>
<dbReference type="RefSeq" id="WP_084574386.1">
    <property type="nucleotide sequence ID" value="NZ_CP155572.1"/>
</dbReference>
<dbReference type="Pfam" id="PF11283">
    <property type="entry name" value="DUF3084"/>
    <property type="match status" value="1"/>
</dbReference>
<evidence type="ECO:0000256" key="1">
    <source>
        <dbReference type="SAM" id="Coils"/>
    </source>
</evidence>
<keyword evidence="1" id="KW-0175">Coiled coil</keyword>
<name>A0A1W1Z6X3_9FIRM</name>
<dbReference type="Gene3D" id="1.10.287.1490">
    <property type="match status" value="1"/>
</dbReference>
<organism evidence="3 4">
    <name type="scientific">Sporomusa malonica</name>
    <dbReference type="NCBI Taxonomy" id="112901"/>
    <lineage>
        <taxon>Bacteria</taxon>
        <taxon>Bacillati</taxon>
        <taxon>Bacillota</taxon>
        <taxon>Negativicutes</taxon>
        <taxon>Selenomonadales</taxon>
        <taxon>Sporomusaceae</taxon>
        <taxon>Sporomusa</taxon>
    </lineage>
</organism>
<accession>A0A1W1Z6X3</accession>
<evidence type="ECO:0008006" key="5">
    <source>
        <dbReference type="Google" id="ProtNLM"/>
    </source>
</evidence>
<dbReference type="OrthoDB" id="9812848at2"/>
<keyword evidence="2" id="KW-0472">Membrane</keyword>
<evidence type="ECO:0000256" key="2">
    <source>
        <dbReference type="SAM" id="Phobius"/>
    </source>
</evidence>
<feature type="coiled-coil region" evidence="1">
    <location>
        <begin position="77"/>
        <end position="181"/>
    </location>
</feature>
<dbReference type="EMBL" id="FWXI01000003">
    <property type="protein sequence ID" value="SMC43881.1"/>
    <property type="molecule type" value="Genomic_DNA"/>
</dbReference>
<keyword evidence="2" id="KW-1133">Transmembrane helix</keyword>
<dbReference type="AlphaFoldDB" id="A0A1W1Z6X3"/>
<evidence type="ECO:0000313" key="4">
    <source>
        <dbReference type="Proteomes" id="UP000192738"/>
    </source>
</evidence>
<protein>
    <recommendedName>
        <fullName evidence="5">DUF3084 domain-containing protein</fullName>
    </recommendedName>
</protein>
<dbReference type="InterPro" id="IPR021435">
    <property type="entry name" value="DUF3084"/>
</dbReference>
<evidence type="ECO:0000313" key="3">
    <source>
        <dbReference type="EMBL" id="SMC43881.1"/>
    </source>
</evidence>
<dbReference type="Proteomes" id="UP000192738">
    <property type="component" value="Unassembled WGS sequence"/>
</dbReference>
<gene>
    <name evidence="3" type="ORF">SAMN04488500_10323</name>
</gene>
<sequence>MFGLVLIAILGVMGGAIAYIGDKIGTKVGKKKLSLFGLRPKYTSIIVAVTTGILITASTLIILTIVSYDVRTALFGMEKLRTELTTLSSEVVQKNQQLEANHLVLQSKEEEYSNLVNKINSVTIQLSHSRTELASALEQHDQTMAALSKGQVDLAQAKSDIADLEATKAKLDTRIADLSRVRDTLNSDVDRLSKTTAQLSSGIKYLRAETVLYRANEVLATAVIDTSVGQVQNQLLRVISETNRKVLQQIGKQDTETEMLWISQADFQNATKALQKSDSSMVVRIVAHENTVGDEAVIAYLEVYPNKRIFAKGETIAKTTINVQENRGGIEPVVLQFLQQVNSIAVEKGVLSDPLQGTVGSISGTELFNVVNQLEKKVGIVQLRAVTLADTSVAGPLEIKIVIEHP</sequence>
<keyword evidence="4" id="KW-1185">Reference proteome</keyword>
<feature type="transmembrane region" description="Helical" evidence="2">
    <location>
        <begin position="42"/>
        <end position="68"/>
    </location>
</feature>
<dbReference type="STRING" id="112901.SAMN04488500_10323"/>